<protein>
    <recommendedName>
        <fullName evidence="3">ANTAR domain-containing protein</fullName>
    </recommendedName>
</protein>
<dbReference type="AlphaFoldDB" id="A0A239I4W1"/>
<evidence type="ECO:0000313" key="1">
    <source>
        <dbReference type="EMBL" id="SNS88328.1"/>
    </source>
</evidence>
<name>A0A239I4W1_9ACTN</name>
<evidence type="ECO:0008006" key="3">
    <source>
        <dbReference type="Google" id="ProtNLM"/>
    </source>
</evidence>
<organism evidence="1 2">
    <name type="scientific">Asanoa hainanensis</name>
    <dbReference type="NCBI Taxonomy" id="560556"/>
    <lineage>
        <taxon>Bacteria</taxon>
        <taxon>Bacillati</taxon>
        <taxon>Actinomycetota</taxon>
        <taxon>Actinomycetes</taxon>
        <taxon>Micromonosporales</taxon>
        <taxon>Micromonosporaceae</taxon>
        <taxon>Asanoa</taxon>
    </lineage>
</organism>
<sequence>MSPAPADPAAEFRAELIRWAARDQGNDTRDELLRLRDLVEQARTAGVDLAPIVAEVAELSSTEDRYGMGSTRDLLLRLL</sequence>
<dbReference type="Proteomes" id="UP000198362">
    <property type="component" value="Unassembled WGS sequence"/>
</dbReference>
<dbReference type="EMBL" id="FZPH01000002">
    <property type="protein sequence ID" value="SNS88328.1"/>
    <property type="molecule type" value="Genomic_DNA"/>
</dbReference>
<accession>A0A239I4W1</accession>
<proteinExistence type="predicted"/>
<reference evidence="1 2" key="1">
    <citation type="submission" date="2017-06" db="EMBL/GenBank/DDBJ databases">
        <authorList>
            <person name="Kim H.J."/>
            <person name="Triplett B.A."/>
        </authorList>
    </citation>
    <scope>NUCLEOTIDE SEQUENCE [LARGE SCALE GENOMIC DNA]</scope>
    <source>
        <strain evidence="1 2">CGMCC 4.5593</strain>
    </source>
</reference>
<keyword evidence="2" id="KW-1185">Reference proteome</keyword>
<gene>
    <name evidence="1" type="ORF">SAMN05421812_102203</name>
</gene>
<evidence type="ECO:0000313" key="2">
    <source>
        <dbReference type="Proteomes" id="UP000198362"/>
    </source>
</evidence>
<dbReference type="RefSeq" id="WP_089245080.1">
    <property type="nucleotide sequence ID" value="NZ_FZPH01000002.1"/>
</dbReference>
<dbReference type="OrthoDB" id="3386207at2"/>